<dbReference type="RefSeq" id="WP_288197797.1">
    <property type="nucleotide sequence ID" value="NZ_LT608334.1"/>
</dbReference>
<dbReference type="Gene3D" id="1.10.260.40">
    <property type="entry name" value="lambda repressor-like DNA-binding domains"/>
    <property type="match status" value="1"/>
</dbReference>
<dbReference type="CDD" id="cd00093">
    <property type="entry name" value="HTH_XRE"/>
    <property type="match status" value="1"/>
</dbReference>
<evidence type="ECO:0000256" key="1">
    <source>
        <dbReference type="ARBA" id="ARBA00023125"/>
    </source>
</evidence>
<dbReference type="PANTHER" id="PTHR46797:SF1">
    <property type="entry name" value="METHYLPHOSPHONATE SYNTHASE"/>
    <property type="match status" value="1"/>
</dbReference>
<dbReference type="InterPro" id="IPR010982">
    <property type="entry name" value="Lambda_DNA-bd_dom_sf"/>
</dbReference>
<dbReference type="GO" id="GO:0003677">
    <property type="term" value="F:DNA binding"/>
    <property type="evidence" value="ECO:0007669"/>
    <property type="project" value="UniProtKB-KW"/>
</dbReference>
<dbReference type="GO" id="GO:0003700">
    <property type="term" value="F:DNA-binding transcription factor activity"/>
    <property type="evidence" value="ECO:0007669"/>
    <property type="project" value="TreeGrafter"/>
</dbReference>
<evidence type="ECO:0000313" key="3">
    <source>
        <dbReference type="EMBL" id="SCM78044.1"/>
    </source>
</evidence>
<dbReference type="EMBL" id="FMJD01000010">
    <property type="protein sequence ID" value="SCM78044.1"/>
    <property type="molecule type" value="Genomic_DNA"/>
</dbReference>
<evidence type="ECO:0000259" key="2">
    <source>
        <dbReference type="PROSITE" id="PS50943"/>
    </source>
</evidence>
<name>A0A212LKJ7_9HYPH</name>
<reference evidence="3" key="1">
    <citation type="submission" date="2016-08" db="EMBL/GenBank/DDBJ databases">
        <authorList>
            <person name="Seilhamer J.J."/>
        </authorList>
    </citation>
    <scope>NUCLEOTIDE SEQUENCE</scope>
    <source>
        <strain evidence="3">86</strain>
    </source>
</reference>
<proteinExistence type="predicted"/>
<dbReference type="SUPFAM" id="SSF47413">
    <property type="entry name" value="lambda repressor-like DNA-binding domains"/>
    <property type="match status" value="1"/>
</dbReference>
<dbReference type="InterPro" id="IPR001387">
    <property type="entry name" value="Cro/C1-type_HTH"/>
</dbReference>
<dbReference type="PANTHER" id="PTHR46797">
    <property type="entry name" value="HTH-TYPE TRANSCRIPTIONAL REGULATOR"/>
    <property type="match status" value="1"/>
</dbReference>
<organism evidence="3">
    <name type="scientific">uncultured Pleomorphomonas sp</name>
    <dbReference type="NCBI Taxonomy" id="442121"/>
    <lineage>
        <taxon>Bacteria</taxon>
        <taxon>Pseudomonadati</taxon>
        <taxon>Pseudomonadota</taxon>
        <taxon>Alphaproteobacteria</taxon>
        <taxon>Hyphomicrobiales</taxon>
        <taxon>Pleomorphomonadaceae</taxon>
        <taxon>Pleomorphomonas</taxon>
        <taxon>environmental samples</taxon>
    </lineage>
</organism>
<gene>
    <name evidence="3" type="ORF">KL86PLE_60366</name>
</gene>
<accession>A0A212LKJ7</accession>
<protein>
    <submittedName>
        <fullName evidence="3">Helix-turn-helix domain-containing protein</fullName>
    </submittedName>
</protein>
<sequence length="108" mass="11647">MELQRLFGANVRHHRKAKGWTLERLSDQVGVSRETIGNIERGKAAPLFETAEKIAAALGVPASVLFGAGALPGTGERARLLNEIHATLSRMNDDQLARAGKMLKAFLG</sequence>
<dbReference type="GO" id="GO:0005829">
    <property type="term" value="C:cytosol"/>
    <property type="evidence" value="ECO:0007669"/>
    <property type="project" value="TreeGrafter"/>
</dbReference>
<feature type="domain" description="HTH cro/C1-type" evidence="2">
    <location>
        <begin position="11"/>
        <end position="65"/>
    </location>
</feature>
<dbReference type="Pfam" id="PF01381">
    <property type="entry name" value="HTH_3"/>
    <property type="match status" value="1"/>
</dbReference>
<dbReference type="InterPro" id="IPR050807">
    <property type="entry name" value="TransReg_Diox_bact_type"/>
</dbReference>
<dbReference type="PROSITE" id="PS50943">
    <property type="entry name" value="HTH_CROC1"/>
    <property type="match status" value="1"/>
</dbReference>
<keyword evidence="1" id="KW-0238">DNA-binding</keyword>
<dbReference type="SMART" id="SM00530">
    <property type="entry name" value="HTH_XRE"/>
    <property type="match status" value="1"/>
</dbReference>
<dbReference type="AlphaFoldDB" id="A0A212LKJ7"/>